<dbReference type="SUPFAM" id="SSF56042">
    <property type="entry name" value="PurM C-terminal domain-like"/>
    <property type="match status" value="1"/>
</dbReference>
<dbReference type="InterPro" id="IPR016188">
    <property type="entry name" value="PurM-like_N"/>
</dbReference>
<feature type="domain" description="PurM-like N-terminal" evidence="2">
    <location>
        <begin position="44"/>
        <end position="148"/>
    </location>
</feature>
<feature type="domain" description="PurM-like C-terminal" evidence="3">
    <location>
        <begin position="161"/>
        <end position="312"/>
    </location>
</feature>
<dbReference type="InterPro" id="IPR010918">
    <property type="entry name" value="PurM-like_C_dom"/>
</dbReference>
<dbReference type="PIRSF" id="PIRSF005644">
    <property type="entry name" value="Hdrgns_mtr_HypE"/>
    <property type="match status" value="1"/>
</dbReference>
<dbReference type="InterPro" id="IPR036676">
    <property type="entry name" value="PurM-like_C_sf"/>
</dbReference>
<accession>A0ABR8PRP6</accession>
<keyword evidence="5" id="KW-1185">Reference proteome</keyword>
<evidence type="ECO:0000313" key="5">
    <source>
        <dbReference type="Proteomes" id="UP000627781"/>
    </source>
</evidence>
<dbReference type="InterPro" id="IPR036921">
    <property type="entry name" value="PurM-like_N_sf"/>
</dbReference>
<dbReference type="CDD" id="cd02197">
    <property type="entry name" value="HypE"/>
    <property type="match status" value="1"/>
</dbReference>
<dbReference type="Pfam" id="PF02769">
    <property type="entry name" value="AIRS_C"/>
    <property type="match status" value="1"/>
</dbReference>
<sequence>MDIITLSHGSGGKSTHDLIKKIFYKYFHNEILLQQGDSGIVDKLNGKIAITTDSYVIKPLFFQGGDIGKLSICGTVNDLAVSGARPLYISVGFIIEEGMKISELERIVESMAKTAESCNVKIVTGDSKVVERGKGDKLYINTAGVGIVENSFDISGRSINEGDKIIVNGTLGDHGITILCEREELNFKTQIESDCNALYPLVQDILSVTKKVKFMRDITRGGLATILNEIIKERKLGVVLKENSIPVNDEVNVVCEMLGFNPLFIANEGKLVVVVSKEEAHDVLRIMRSNPLGKNAAIIGEVIQDNAEKVYLNTKIHGTRILGMLEDDLIPRIC</sequence>
<name>A0ABR8PRP6_9CLOT</name>
<dbReference type="Pfam" id="PF00586">
    <property type="entry name" value="AIRS"/>
    <property type="match status" value="1"/>
</dbReference>
<dbReference type="SUPFAM" id="SSF55326">
    <property type="entry name" value="PurM N-terminal domain-like"/>
    <property type="match status" value="1"/>
</dbReference>
<organism evidence="4 5">
    <name type="scientific">Clostridium cibarium</name>
    <dbReference type="NCBI Taxonomy" id="2762247"/>
    <lineage>
        <taxon>Bacteria</taxon>
        <taxon>Bacillati</taxon>
        <taxon>Bacillota</taxon>
        <taxon>Clostridia</taxon>
        <taxon>Eubacteriales</taxon>
        <taxon>Clostridiaceae</taxon>
        <taxon>Clostridium</taxon>
    </lineage>
</organism>
<evidence type="ECO:0000313" key="4">
    <source>
        <dbReference type="EMBL" id="MBD7910823.1"/>
    </source>
</evidence>
<dbReference type="PANTHER" id="PTHR30303:SF0">
    <property type="entry name" value="CARBAMOYL DEHYDRATASE HYPE"/>
    <property type="match status" value="1"/>
</dbReference>
<dbReference type="InterPro" id="IPR011854">
    <property type="entry name" value="HypE"/>
</dbReference>
<evidence type="ECO:0000259" key="3">
    <source>
        <dbReference type="Pfam" id="PF02769"/>
    </source>
</evidence>
<reference evidence="4 5" key="1">
    <citation type="submission" date="2020-08" db="EMBL/GenBank/DDBJ databases">
        <title>A Genomic Blueprint of the Chicken Gut Microbiome.</title>
        <authorList>
            <person name="Gilroy R."/>
            <person name="Ravi A."/>
            <person name="Getino M."/>
            <person name="Pursley I."/>
            <person name="Horton D.L."/>
            <person name="Alikhan N.-F."/>
            <person name="Baker D."/>
            <person name="Gharbi K."/>
            <person name="Hall N."/>
            <person name="Watson M."/>
            <person name="Adriaenssens E.M."/>
            <person name="Foster-Nyarko E."/>
            <person name="Jarju S."/>
            <person name="Secka A."/>
            <person name="Antonio M."/>
            <person name="Oren A."/>
            <person name="Chaudhuri R."/>
            <person name="La Ragione R.M."/>
            <person name="Hildebrand F."/>
            <person name="Pallen M.J."/>
        </authorList>
    </citation>
    <scope>NUCLEOTIDE SEQUENCE [LARGE SCALE GENOMIC DNA]</scope>
    <source>
        <strain evidence="4 5">Sa3CVN1</strain>
    </source>
</reference>
<dbReference type="RefSeq" id="WP_143316700.1">
    <property type="nucleotide sequence ID" value="NZ_JACSRA010000006.1"/>
</dbReference>
<dbReference type="Gene3D" id="3.90.650.10">
    <property type="entry name" value="PurM-like C-terminal domain"/>
    <property type="match status" value="1"/>
</dbReference>
<comment type="similarity">
    <text evidence="1">Belongs to the HypE family.</text>
</comment>
<dbReference type="Gene3D" id="3.30.1330.10">
    <property type="entry name" value="PurM-like, N-terminal domain"/>
    <property type="match status" value="1"/>
</dbReference>
<gene>
    <name evidence="4" type="primary">hypE</name>
    <name evidence="4" type="ORF">H9661_05560</name>
</gene>
<dbReference type="PANTHER" id="PTHR30303">
    <property type="entry name" value="HYDROGENASE ISOENZYMES FORMATION PROTEIN HYPE"/>
    <property type="match status" value="1"/>
</dbReference>
<comment type="caution">
    <text evidence="4">The sequence shown here is derived from an EMBL/GenBank/DDBJ whole genome shotgun (WGS) entry which is preliminary data.</text>
</comment>
<proteinExistence type="inferred from homology"/>
<dbReference type="EMBL" id="JACSRA010000006">
    <property type="protein sequence ID" value="MBD7910823.1"/>
    <property type="molecule type" value="Genomic_DNA"/>
</dbReference>
<dbReference type="NCBIfam" id="TIGR02124">
    <property type="entry name" value="hypE"/>
    <property type="match status" value="1"/>
</dbReference>
<dbReference type="Proteomes" id="UP000627781">
    <property type="component" value="Unassembled WGS sequence"/>
</dbReference>
<evidence type="ECO:0000256" key="1">
    <source>
        <dbReference type="ARBA" id="ARBA00006243"/>
    </source>
</evidence>
<protein>
    <submittedName>
        <fullName evidence="4">Hydrogenase expression/formation protein HypE</fullName>
    </submittedName>
</protein>
<evidence type="ECO:0000259" key="2">
    <source>
        <dbReference type="Pfam" id="PF00586"/>
    </source>
</evidence>